<keyword evidence="3" id="KW-1185">Reference proteome</keyword>
<reference evidence="3" key="1">
    <citation type="journal article" date="2013" name="Nature">
        <title>Draft genome of the wheat A-genome progenitor Triticum urartu.</title>
        <authorList>
            <person name="Ling H.Q."/>
            <person name="Zhao S."/>
            <person name="Liu D."/>
            <person name="Wang J."/>
            <person name="Sun H."/>
            <person name="Zhang C."/>
            <person name="Fan H."/>
            <person name="Li D."/>
            <person name="Dong L."/>
            <person name="Tao Y."/>
            <person name="Gao C."/>
            <person name="Wu H."/>
            <person name="Li Y."/>
            <person name="Cui Y."/>
            <person name="Guo X."/>
            <person name="Zheng S."/>
            <person name="Wang B."/>
            <person name="Yu K."/>
            <person name="Liang Q."/>
            <person name="Yang W."/>
            <person name="Lou X."/>
            <person name="Chen J."/>
            <person name="Feng M."/>
            <person name="Jian J."/>
            <person name="Zhang X."/>
            <person name="Luo G."/>
            <person name="Jiang Y."/>
            <person name="Liu J."/>
            <person name="Wang Z."/>
            <person name="Sha Y."/>
            <person name="Zhang B."/>
            <person name="Wu H."/>
            <person name="Tang D."/>
            <person name="Shen Q."/>
            <person name="Xue P."/>
            <person name="Zou S."/>
            <person name="Wang X."/>
            <person name="Liu X."/>
            <person name="Wang F."/>
            <person name="Yang Y."/>
            <person name="An X."/>
            <person name="Dong Z."/>
            <person name="Zhang K."/>
            <person name="Zhang X."/>
            <person name="Luo M.C."/>
            <person name="Dvorak J."/>
            <person name="Tong Y."/>
            <person name="Wang J."/>
            <person name="Yang H."/>
            <person name="Li Z."/>
            <person name="Wang D."/>
            <person name="Zhang A."/>
            <person name="Wang J."/>
        </authorList>
    </citation>
    <scope>NUCLEOTIDE SEQUENCE</scope>
    <source>
        <strain evidence="3">cv. G1812</strain>
    </source>
</reference>
<organism evidence="2 3">
    <name type="scientific">Triticum urartu</name>
    <name type="common">Red wild einkorn</name>
    <name type="synonym">Crithodium urartu</name>
    <dbReference type="NCBI Taxonomy" id="4572"/>
    <lineage>
        <taxon>Eukaryota</taxon>
        <taxon>Viridiplantae</taxon>
        <taxon>Streptophyta</taxon>
        <taxon>Embryophyta</taxon>
        <taxon>Tracheophyta</taxon>
        <taxon>Spermatophyta</taxon>
        <taxon>Magnoliopsida</taxon>
        <taxon>Liliopsida</taxon>
        <taxon>Poales</taxon>
        <taxon>Poaceae</taxon>
        <taxon>BOP clade</taxon>
        <taxon>Pooideae</taxon>
        <taxon>Triticodae</taxon>
        <taxon>Triticeae</taxon>
        <taxon>Triticinae</taxon>
        <taxon>Triticum</taxon>
    </lineage>
</organism>
<proteinExistence type="predicted"/>
<sequence length="82" mass="8958">MLSLSHWTTECHQQPLPLPSFRRPLPTPRHHQAQPVRRPFPIARPSKRTRAPPTSSPGAPFPLAAPIPSPSSSSSLTPTPLT</sequence>
<evidence type="ECO:0000313" key="2">
    <source>
        <dbReference type="EnsemblPlants" id="TuG1812G0500002404.01.T01.cds333900"/>
    </source>
</evidence>
<dbReference type="Gramene" id="TuG1812G0500002404.01.T01">
    <property type="protein sequence ID" value="TuG1812G0500002404.01.T01.cds333900"/>
    <property type="gene ID" value="TuG1812G0500002404.01"/>
</dbReference>
<dbReference type="Proteomes" id="UP000015106">
    <property type="component" value="Chromosome 5"/>
</dbReference>
<name>A0A8R7QEH7_TRIUA</name>
<evidence type="ECO:0000313" key="3">
    <source>
        <dbReference type="Proteomes" id="UP000015106"/>
    </source>
</evidence>
<dbReference type="EnsemblPlants" id="TuG1812G0500002404.01.T01">
    <property type="protein sequence ID" value="TuG1812G0500002404.01.T01.cds333900"/>
    <property type="gene ID" value="TuG1812G0500002404.01"/>
</dbReference>
<accession>A0A8R7QEH7</accession>
<feature type="compositionally biased region" description="Low complexity" evidence="1">
    <location>
        <begin position="70"/>
        <end position="82"/>
    </location>
</feature>
<reference evidence="2" key="3">
    <citation type="submission" date="2022-06" db="UniProtKB">
        <authorList>
            <consortium name="EnsemblPlants"/>
        </authorList>
    </citation>
    <scope>IDENTIFICATION</scope>
</reference>
<feature type="region of interest" description="Disordered" evidence="1">
    <location>
        <begin position="1"/>
        <end position="82"/>
    </location>
</feature>
<dbReference type="AlphaFoldDB" id="A0A8R7QEH7"/>
<evidence type="ECO:0000256" key="1">
    <source>
        <dbReference type="SAM" id="MobiDB-lite"/>
    </source>
</evidence>
<feature type="compositionally biased region" description="Polar residues" evidence="1">
    <location>
        <begin position="1"/>
        <end position="12"/>
    </location>
</feature>
<reference evidence="2" key="2">
    <citation type="submission" date="2018-03" db="EMBL/GenBank/DDBJ databases">
        <title>The Triticum urartu genome reveals the dynamic nature of wheat genome evolution.</title>
        <authorList>
            <person name="Ling H."/>
            <person name="Ma B."/>
            <person name="Shi X."/>
            <person name="Liu H."/>
            <person name="Dong L."/>
            <person name="Sun H."/>
            <person name="Cao Y."/>
            <person name="Gao Q."/>
            <person name="Zheng S."/>
            <person name="Li Y."/>
            <person name="Yu Y."/>
            <person name="Du H."/>
            <person name="Qi M."/>
            <person name="Li Y."/>
            <person name="Yu H."/>
            <person name="Cui Y."/>
            <person name="Wang N."/>
            <person name="Chen C."/>
            <person name="Wu H."/>
            <person name="Zhao Y."/>
            <person name="Zhang J."/>
            <person name="Li Y."/>
            <person name="Zhou W."/>
            <person name="Zhang B."/>
            <person name="Hu W."/>
            <person name="Eijk M."/>
            <person name="Tang J."/>
            <person name="Witsenboer H."/>
            <person name="Zhao S."/>
            <person name="Li Z."/>
            <person name="Zhang A."/>
            <person name="Wang D."/>
            <person name="Liang C."/>
        </authorList>
    </citation>
    <scope>NUCLEOTIDE SEQUENCE [LARGE SCALE GENOMIC DNA]</scope>
    <source>
        <strain evidence="2">cv. G1812</strain>
    </source>
</reference>
<feature type="compositionally biased region" description="Pro residues" evidence="1">
    <location>
        <begin position="59"/>
        <end position="69"/>
    </location>
</feature>
<protein>
    <submittedName>
        <fullName evidence="2">Uncharacterized protein</fullName>
    </submittedName>
</protein>